<dbReference type="RefSeq" id="WP_021244931.1">
    <property type="nucleotide sequence ID" value="NZ_JACIIY010000023.1"/>
</dbReference>
<comment type="caution">
    <text evidence="1">The sequence shown here is derived from an EMBL/GenBank/DDBJ whole genome shotgun (WGS) entry which is preliminary data.</text>
</comment>
<sequence>MIDHPFTFPIEAKAVTPELLTEVMSGRYPNAVIDRFDVANAMRYGDGMVSTTGRIAGRLNLSLLLLRKLAPYLLKLKRRSLR</sequence>
<evidence type="ECO:0000313" key="1">
    <source>
        <dbReference type="EMBL" id="TWH90425.1"/>
    </source>
</evidence>
<dbReference type="EMBL" id="VLKK01000020">
    <property type="protein sequence ID" value="TWH90425.1"/>
    <property type="molecule type" value="Genomic_DNA"/>
</dbReference>
<dbReference type="AlphaFoldDB" id="A0A562K5C4"/>
<protein>
    <submittedName>
        <fullName evidence="1">Uncharacterized protein</fullName>
    </submittedName>
</protein>
<keyword evidence="2" id="KW-1185">Reference proteome</keyword>
<evidence type="ECO:0000313" key="2">
    <source>
        <dbReference type="Proteomes" id="UP000316624"/>
    </source>
</evidence>
<proteinExistence type="predicted"/>
<dbReference type="Proteomes" id="UP000316624">
    <property type="component" value="Unassembled WGS sequence"/>
</dbReference>
<gene>
    <name evidence="1" type="ORF">IQ35_03484</name>
</gene>
<reference evidence="1 2" key="1">
    <citation type="journal article" date="2015" name="Stand. Genomic Sci.">
        <title>Genomic Encyclopedia of Bacterial and Archaeal Type Strains, Phase III: the genomes of soil and plant-associated and newly described type strains.</title>
        <authorList>
            <person name="Whitman W.B."/>
            <person name="Woyke T."/>
            <person name="Klenk H.P."/>
            <person name="Zhou Y."/>
            <person name="Lilburn T.G."/>
            <person name="Beck B.J."/>
            <person name="De Vos P."/>
            <person name="Vandamme P."/>
            <person name="Eisen J.A."/>
            <person name="Garrity G."/>
            <person name="Hugenholtz P."/>
            <person name="Kyrpides N.C."/>
        </authorList>
    </citation>
    <scope>NUCLEOTIDE SEQUENCE [LARGE SCALE GENOMIC DNA]</scope>
    <source>
        <strain evidence="1 2">CGMCC 1.7748</strain>
    </source>
</reference>
<name>A0A562K5C4_SPHWJ</name>
<organism evidence="1 2">
    <name type="scientific">Sphingobium wenxiniae (strain DSM 21828 / CGMCC 1.7748 / JZ-1)</name>
    <dbReference type="NCBI Taxonomy" id="595605"/>
    <lineage>
        <taxon>Bacteria</taxon>
        <taxon>Pseudomonadati</taxon>
        <taxon>Pseudomonadota</taxon>
        <taxon>Alphaproteobacteria</taxon>
        <taxon>Sphingomonadales</taxon>
        <taxon>Sphingomonadaceae</taxon>
        <taxon>Sphingobium</taxon>
    </lineage>
</organism>
<accession>A0A562K5C4</accession>